<comment type="caution">
    <text evidence="1">The sequence shown here is derived from an EMBL/GenBank/DDBJ whole genome shotgun (WGS) entry which is preliminary data.</text>
</comment>
<organism evidence="1 2">
    <name type="scientific">Cercophora newfieldiana</name>
    <dbReference type="NCBI Taxonomy" id="92897"/>
    <lineage>
        <taxon>Eukaryota</taxon>
        <taxon>Fungi</taxon>
        <taxon>Dikarya</taxon>
        <taxon>Ascomycota</taxon>
        <taxon>Pezizomycotina</taxon>
        <taxon>Sordariomycetes</taxon>
        <taxon>Sordariomycetidae</taxon>
        <taxon>Sordariales</taxon>
        <taxon>Lasiosphaeriaceae</taxon>
        <taxon>Cercophora</taxon>
    </lineage>
</organism>
<dbReference type="AlphaFoldDB" id="A0AA40CNX5"/>
<dbReference type="EMBL" id="JAULSV010000004">
    <property type="protein sequence ID" value="KAK0645575.1"/>
    <property type="molecule type" value="Genomic_DNA"/>
</dbReference>
<accession>A0AA40CNX5</accession>
<sequence>MRREGRHQGALCTVCSPYGPGGGEAERRSWEGPRTSLRHCYIITQPVTMAVKEHQELVNHCCSFCCKAVDFGTHDYCPGSSHCARCPY</sequence>
<keyword evidence="2" id="KW-1185">Reference proteome</keyword>
<protein>
    <submittedName>
        <fullName evidence="1">Uncharacterized protein</fullName>
    </submittedName>
</protein>
<gene>
    <name evidence="1" type="ORF">B0T16DRAFT_142527</name>
</gene>
<reference evidence="1" key="1">
    <citation type="submission" date="2023-06" db="EMBL/GenBank/DDBJ databases">
        <title>Genome-scale phylogeny and comparative genomics of the fungal order Sordariales.</title>
        <authorList>
            <consortium name="Lawrence Berkeley National Laboratory"/>
            <person name="Hensen N."/>
            <person name="Bonometti L."/>
            <person name="Westerberg I."/>
            <person name="Brannstrom I.O."/>
            <person name="Guillou S."/>
            <person name="Cros-Aarteil S."/>
            <person name="Calhoun S."/>
            <person name="Haridas S."/>
            <person name="Kuo A."/>
            <person name="Mondo S."/>
            <person name="Pangilinan J."/>
            <person name="Riley R."/>
            <person name="Labutti K."/>
            <person name="Andreopoulos B."/>
            <person name="Lipzen A."/>
            <person name="Chen C."/>
            <person name="Yanf M."/>
            <person name="Daum C."/>
            <person name="Ng V."/>
            <person name="Clum A."/>
            <person name="Steindorff A."/>
            <person name="Ohm R."/>
            <person name="Martin F."/>
            <person name="Silar P."/>
            <person name="Natvig D."/>
            <person name="Lalanne C."/>
            <person name="Gautier V."/>
            <person name="Ament-Velasquez S.L."/>
            <person name="Kruys A."/>
            <person name="Hutchinson M.I."/>
            <person name="Powell A.J."/>
            <person name="Barry K."/>
            <person name="Miller A.N."/>
            <person name="Grigoriev I.V."/>
            <person name="Debuchy R."/>
            <person name="Gladieux P."/>
            <person name="Thoren M.H."/>
            <person name="Johannesson H."/>
        </authorList>
    </citation>
    <scope>NUCLEOTIDE SEQUENCE</scope>
    <source>
        <strain evidence="1">SMH2532-1</strain>
    </source>
</reference>
<dbReference type="Proteomes" id="UP001174936">
    <property type="component" value="Unassembled WGS sequence"/>
</dbReference>
<evidence type="ECO:0000313" key="2">
    <source>
        <dbReference type="Proteomes" id="UP001174936"/>
    </source>
</evidence>
<evidence type="ECO:0000313" key="1">
    <source>
        <dbReference type="EMBL" id="KAK0645575.1"/>
    </source>
</evidence>
<name>A0AA40CNX5_9PEZI</name>
<proteinExistence type="predicted"/>